<sequence>MAPRVAWCALSSSTPIPAKSQVPWSADLCDCFSDVCNCCTTFWCPGITFGQIAEIVDKGSSCKYLIYSGHP</sequence>
<gene>
    <name evidence="1" type="ORF">CDL12_27963</name>
</gene>
<reference evidence="2" key="1">
    <citation type="journal article" date="2018" name="Gigascience">
        <title>Genome assembly of the Pink Ipe (Handroanthus impetiginosus, Bignoniaceae), a highly valued, ecologically keystone Neotropical timber forest tree.</title>
        <authorList>
            <person name="Silva-Junior O.B."/>
            <person name="Grattapaglia D."/>
            <person name="Novaes E."/>
            <person name="Collevatti R.G."/>
        </authorList>
    </citation>
    <scope>NUCLEOTIDE SEQUENCE [LARGE SCALE GENOMIC DNA]</scope>
    <source>
        <strain evidence="2">cv. UFG-1</strain>
    </source>
</reference>
<name>A0A2G9G2K0_9LAMI</name>
<organism evidence="1 2">
    <name type="scientific">Handroanthus impetiginosus</name>
    <dbReference type="NCBI Taxonomy" id="429701"/>
    <lineage>
        <taxon>Eukaryota</taxon>
        <taxon>Viridiplantae</taxon>
        <taxon>Streptophyta</taxon>
        <taxon>Embryophyta</taxon>
        <taxon>Tracheophyta</taxon>
        <taxon>Spermatophyta</taxon>
        <taxon>Magnoliopsida</taxon>
        <taxon>eudicotyledons</taxon>
        <taxon>Gunneridae</taxon>
        <taxon>Pentapetalae</taxon>
        <taxon>asterids</taxon>
        <taxon>lamiids</taxon>
        <taxon>Lamiales</taxon>
        <taxon>Bignoniaceae</taxon>
        <taxon>Crescentiina</taxon>
        <taxon>Tabebuia alliance</taxon>
        <taxon>Handroanthus</taxon>
    </lineage>
</organism>
<keyword evidence="2" id="KW-1185">Reference proteome</keyword>
<accession>A0A2G9G2K0</accession>
<dbReference type="Pfam" id="PF04749">
    <property type="entry name" value="PLAC8"/>
    <property type="match status" value="1"/>
</dbReference>
<dbReference type="AlphaFoldDB" id="A0A2G9G2K0"/>
<dbReference type="STRING" id="429701.A0A2G9G2K0"/>
<evidence type="ECO:0000313" key="1">
    <source>
        <dbReference type="EMBL" id="PIM99545.1"/>
    </source>
</evidence>
<protein>
    <submittedName>
        <fullName evidence="1">Uncharacterized protein</fullName>
    </submittedName>
</protein>
<comment type="caution">
    <text evidence="1">The sequence shown here is derived from an EMBL/GenBank/DDBJ whole genome shotgun (WGS) entry which is preliminary data.</text>
</comment>
<dbReference type="NCBIfam" id="TIGR01571">
    <property type="entry name" value="A_thal_Cys_rich"/>
    <property type="match status" value="1"/>
</dbReference>
<dbReference type="InterPro" id="IPR006461">
    <property type="entry name" value="PLAC_motif_containing"/>
</dbReference>
<evidence type="ECO:0000313" key="2">
    <source>
        <dbReference type="Proteomes" id="UP000231279"/>
    </source>
</evidence>
<dbReference type="EMBL" id="NKXS01007532">
    <property type="protein sequence ID" value="PIM99545.1"/>
    <property type="molecule type" value="Genomic_DNA"/>
</dbReference>
<proteinExistence type="predicted"/>
<dbReference type="PANTHER" id="PTHR15907">
    <property type="entry name" value="DUF614 FAMILY PROTEIN-RELATED"/>
    <property type="match status" value="1"/>
</dbReference>
<dbReference type="Proteomes" id="UP000231279">
    <property type="component" value="Unassembled WGS sequence"/>
</dbReference>
<dbReference type="OrthoDB" id="1045822at2759"/>